<dbReference type="PROSITE" id="PS51352">
    <property type="entry name" value="THIOREDOXIN_2"/>
    <property type="match status" value="1"/>
</dbReference>
<dbReference type="eggNOG" id="COG0785">
    <property type="taxonomic scope" value="Bacteria"/>
</dbReference>
<dbReference type="STRING" id="546269.HMPREF0389_01454"/>
<dbReference type="InterPro" id="IPR003834">
    <property type="entry name" value="Cyt_c_assmbl_TM_dom"/>
</dbReference>
<keyword evidence="7 9" id="KW-0472">Membrane</keyword>
<feature type="transmembrane region" description="Helical" evidence="9">
    <location>
        <begin position="86"/>
        <end position="106"/>
    </location>
</feature>
<dbReference type="CDD" id="cd02966">
    <property type="entry name" value="TlpA_like_family"/>
    <property type="match status" value="1"/>
</dbReference>
<dbReference type="GO" id="GO:0016491">
    <property type="term" value="F:oxidoreductase activity"/>
    <property type="evidence" value="ECO:0007669"/>
    <property type="project" value="InterPro"/>
</dbReference>
<keyword evidence="12" id="KW-1185">Reference proteome</keyword>
<dbReference type="GO" id="GO:0017004">
    <property type="term" value="P:cytochrome complex assembly"/>
    <property type="evidence" value="ECO:0007669"/>
    <property type="project" value="UniProtKB-KW"/>
</dbReference>
<evidence type="ECO:0000256" key="8">
    <source>
        <dbReference type="SAM" id="MobiDB-lite"/>
    </source>
</evidence>
<keyword evidence="5" id="KW-0201">Cytochrome c-type biogenesis</keyword>
<evidence type="ECO:0000256" key="6">
    <source>
        <dbReference type="ARBA" id="ARBA00022989"/>
    </source>
</evidence>
<dbReference type="InterPro" id="IPR013740">
    <property type="entry name" value="Redoxin"/>
</dbReference>
<comment type="similarity">
    <text evidence="2">Belongs to the DsbD family.</text>
</comment>
<dbReference type="Gene3D" id="3.40.30.10">
    <property type="entry name" value="Glutaredoxin"/>
    <property type="match status" value="1"/>
</dbReference>
<sequence>MNQVINVEHFNFLLVFLEGVVSFFSPCILPILPIYLGYLAGQSEKDVKKNKIVNMLFFGVGIALSFFILGMAFTGIGKFFDTNKAMFSRIGGVIVLLLGLYQIGFYQSDFLNRERRIKPLWGTGKVGPLVALLMGFTFSFAWTPCVGPMLSSVLIMASGAKTALLGKVLVGVYAVGFLIPFVVFGIFTDFIMNFVEKKTRLFQWIPKLGGVLLIVMGLIIFTGKFNSITGYWSSMSVQEQQKTVESEHTNQKEEKQEQSEEKKDSNQQAETIPGWNFEEKDQNGTVHTLEQYRGKVVLLNFWASWCGPCNAELPDIEELYQEYGQNSKDVIILGVTNPKSDDFLQSADVTESELKEFIKGKAFDFPTMMNSSGSIFADYQVGAFPTTFILDKEGNIVGYSQGALPKDVLKDAIEKLR</sequence>
<evidence type="ECO:0000256" key="3">
    <source>
        <dbReference type="ARBA" id="ARBA00022475"/>
    </source>
</evidence>
<dbReference type="OrthoDB" id="9809733at2"/>
<dbReference type="EMBL" id="CP002390">
    <property type="protein sequence ID" value="EFE27823.1"/>
    <property type="molecule type" value="Genomic_DNA"/>
</dbReference>
<evidence type="ECO:0000256" key="2">
    <source>
        <dbReference type="ARBA" id="ARBA00006143"/>
    </source>
</evidence>
<dbReference type="GO" id="GO:0005886">
    <property type="term" value="C:plasma membrane"/>
    <property type="evidence" value="ECO:0007669"/>
    <property type="project" value="UniProtKB-SubCell"/>
</dbReference>
<feature type="transmembrane region" description="Helical" evidence="9">
    <location>
        <begin position="204"/>
        <end position="223"/>
    </location>
</feature>
<evidence type="ECO:0000256" key="4">
    <source>
        <dbReference type="ARBA" id="ARBA00022692"/>
    </source>
</evidence>
<dbReference type="AlphaFoldDB" id="D6GTL6"/>
<dbReference type="InterPro" id="IPR017937">
    <property type="entry name" value="Thioredoxin_CS"/>
</dbReference>
<keyword evidence="6 9" id="KW-1133">Transmembrane helix</keyword>
<proteinExistence type="inferred from homology"/>
<dbReference type="Proteomes" id="UP000007468">
    <property type="component" value="Chromosome"/>
</dbReference>
<dbReference type="PANTHER" id="PTHR31272">
    <property type="entry name" value="CYTOCHROME C-TYPE BIOGENESIS PROTEIN HI_1454-RELATED"/>
    <property type="match status" value="1"/>
</dbReference>
<dbReference type="PANTHER" id="PTHR31272:SF4">
    <property type="entry name" value="CYTOCHROME C-TYPE BIOGENESIS PROTEIN HI_1454-RELATED"/>
    <property type="match status" value="1"/>
</dbReference>
<comment type="subcellular location">
    <subcellularLocation>
        <location evidence="1">Cell membrane</location>
        <topology evidence="1">Multi-pass membrane protein</topology>
    </subcellularLocation>
</comment>
<evidence type="ECO:0000259" key="10">
    <source>
        <dbReference type="PROSITE" id="PS51352"/>
    </source>
</evidence>
<feature type="domain" description="Thioredoxin" evidence="10">
    <location>
        <begin position="268"/>
        <end position="417"/>
    </location>
</feature>
<dbReference type="SUPFAM" id="SSF52833">
    <property type="entry name" value="Thioredoxin-like"/>
    <property type="match status" value="1"/>
</dbReference>
<dbReference type="Pfam" id="PF08534">
    <property type="entry name" value="Redoxin"/>
    <property type="match status" value="1"/>
</dbReference>
<name>D6GTL6_FILAD</name>
<feature type="transmembrane region" description="Helical" evidence="9">
    <location>
        <begin position="12"/>
        <end position="40"/>
    </location>
</feature>
<keyword evidence="3" id="KW-1003">Cell membrane</keyword>
<dbReference type="KEGG" id="faa:HMPREF0389_01454"/>
<dbReference type="RefSeq" id="WP_014262486.1">
    <property type="nucleotide sequence ID" value="NC_016630.1"/>
</dbReference>
<evidence type="ECO:0000313" key="11">
    <source>
        <dbReference type="EMBL" id="EFE27823.1"/>
    </source>
</evidence>
<evidence type="ECO:0000313" key="12">
    <source>
        <dbReference type="Proteomes" id="UP000007468"/>
    </source>
</evidence>
<feature type="region of interest" description="Disordered" evidence="8">
    <location>
        <begin position="242"/>
        <end position="279"/>
    </location>
</feature>
<dbReference type="PROSITE" id="PS00194">
    <property type="entry name" value="THIOREDOXIN_1"/>
    <property type="match status" value="1"/>
</dbReference>
<gene>
    <name evidence="11" type="ordered locus">HMPREF0389_01454</name>
</gene>
<keyword evidence="4 9" id="KW-0812">Transmembrane</keyword>
<evidence type="ECO:0000256" key="7">
    <source>
        <dbReference type="ARBA" id="ARBA00023136"/>
    </source>
</evidence>
<feature type="transmembrane region" description="Helical" evidence="9">
    <location>
        <begin position="170"/>
        <end position="192"/>
    </location>
</feature>
<feature type="compositionally biased region" description="Basic and acidic residues" evidence="8">
    <location>
        <begin position="242"/>
        <end position="265"/>
    </location>
</feature>
<dbReference type="InterPro" id="IPR013766">
    <property type="entry name" value="Thioredoxin_domain"/>
</dbReference>
<dbReference type="InterPro" id="IPR036249">
    <property type="entry name" value="Thioredoxin-like_sf"/>
</dbReference>
<evidence type="ECO:0000256" key="9">
    <source>
        <dbReference type="SAM" id="Phobius"/>
    </source>
</evidence>
<feature type="transmembrane region" description="Helical" evidence="9">
    <location>
        <begin position="126"/>
        <end position="150"/>
    </location>
</feature>
<evidence type="ECO:0000256" key="5">
    <source>
        <dbReference type="ARBA" id="ARBA00022748"/>
    </source>
</evidence>
<accession>D6GTL6</accession>
<evidence type="ECO:0000256" key="1">
    <source>
        <dbReference type="ARBA" id="ARBA00004651"/>
    </source>
</evidence>
<organism evidence="11 12">
    <name type="scientific">Filifactor alocis (strain ATCC 35896 / CCUG 47790 / D40 B5)</name>
    <name type="common">Fusobacterium alocis</name>
    <dbReference type="NCBI Taxonomy" id="546269"/>
    <lineage>
        <taxon>Bacteria</taxon>
        <taxon>Bacillati</taxon>
        <taxon>Bacillota</taxon>
        <taxon>Clostridia</taxon>
        <taxon>Peptostreptococcales</taxon>
        <taxon>Filifactoraceae</taxon>
        <taxon>Filifactor</taxon>
    </lineage>
</organism>
<dbReference type="eggNOG" id="COG0526">
    <property type="taxonomic scope" value="Bacteria"/>
</dbReference>
<feature type="transmembrane region" description="Helical" evidence="9">
    <location>
        <begin position="52"/>
        <end position="74"/>
    </location>
</feature>
<dbReference type="Pfam" id="PF02683">
    <property type="entry name" value="DsbD_TM"/>
    <property type="match status" value="1"/>
</dbReference>
<protein>
    <submittedName>
        <fullName evidence="11">Cytochrome C biogenesis protein transmembrane region</fullName>
    </submittedName>
</protein>
<reference evidence="12" key="1">
    <citation type="submission" date="2010-12" db="EMBL/GenBank/DDBJ databases">
        <title>The genome sequence of Filifactor alocis strain ATCC 35896.</title>
        <authorList>
            <consortium name="The Broad Institute Genome Sequencing Platform"/>
            <person name="Ward D."/>
            <person name="Earl A."/>
            <person name="Feldgarden M."/>
            <person name="Young S.K."/>
            <person name="Gargeya S."/>
            <person name="Zeng Q."/>
            <person name="Alvarado L."/>
            <person name="Berlin A."/>
            <person name="Bochicchio J."/>
            <person name="Chapman S.B."/>
            <person name="Chen Z."/>
            <person name="Freedman E."/>
            <person name="Gellesch M."/>
            <person name="Goldberg J."/>
            <person name="Griggs A."/>
            <person name="Gujja S."/>
            <person name="Heilman E."/>
            <person name="Heiman D."/>
            <person name="Howarth C."/>
            <person name="Mehta T."/>
            <person name="Neiman D."/>
            <person name="Pearson M."/>
            <person name="Roberts A."/>
            <person name="Saif S."/>
            <person name="Shea T."/>
            <person name="Shenoy N."/>
            <person name="Sisk P."/>
            <person name="Stolte C."/>
            <person name="Sykes S."/>
            <person name="White J."/>
            <person name="Yandava C."/>
            <person name="Izard J."/>
            <person name="Blanton J.M."/>
            <person name="Baranova O.V."/>
            <person name="Tanner A.C."/>
            <person name="Dewhirst F.E."/>
            <person name="Haas B."/>
            <person name="Nusbaum C."/>
            <person name="Birren B."/>
        </authorList>
    </citation>
    <scope>NUCLEOTIDE SEQUENCE [LARGE SCALE GENOMIC DNA]</scope>
    <source>
        <strain evidence="12">ATCC 35896 / CCUG 47790 / D40 B5</strain>
    </source>
</reference>
<dbReference type="InterPro" id="IPR051790">
    <property type="entry name" value="Cytochrome_c-biogenesis_DsbD"/>
</dbReference>